<comment type="caution">
    <text evidence="1">The sequence shown here is derived from an EMBL/GenBank/DDBJ whole genome shotgun (WGS) entry which is preliminary data.</text>
</comment>
<organism evidence="1 2">
    <name type="scientific">Kingdonia uniflora</name>
    <dbReference type="NCBI Taxonomy" id="39325"/>
    <lineage>
        <taxon>Eukaryota</taxon>
        <taxon>Viridiplantae</taxon>
        <taxon>Streptophyta</taxon>
        <taxon>Embryophyta</taxon>
        <taxon>Tracheophyta</taxon>
        <taxon>Spermatophyta</taxon>
        <taxon>Magnoliopsida</taxon>
        <taxon>Ranunculales</taxon>
        <taxon>Circaeasteraceae</taxon>
        <taxon>Kingdonia</taxon>
    </lineage>
</organism>
<dbReference type="EMBL" id="JACGCM010000811">
    <property type="protein sequence ID" value="KAF6166155.1"/>
    <property type="molecule type" value="Genomic_DNA"/>
</dbReference>
<reference evidence="1 2" key="1">
    <citation type="journal article" date="2020" name="IScience">
        <title>Genome Sequencing of the Endangered Kingdonia uniflora (Circaeasteraceae, Ranunculales) Reveals Potential Mechanisms of Evolutionary Specialization.</title>
        <authorList>
            <person name="Sun Y."/>
            <person name="Deng T."/>
            <person name="Zhang A."/>
            <person name="Moore M.J."/>
            <person name="Landis J.B."/>
            <person name="Lin N."/>
            <person name="Zhang H."/>
            <person name="Zhang X."/>
            <person name="Huang J."/>
            <person name="Zhang X."/>
            <person name="Sun H."/>
            <person name="Wang H."/>
        </authorList>
    </citation>
    <scope>NUCLEOTIDE SEQUENCE [LARGE SCALE GENOMIC DNA]</scope>
    <source>
        <strain evidence="1">TB1705</strain>
        <tissue evidence="1">Leaf</tissue>
    </source>
</reference>
<keyword evidence="2" id="KW-1185">Reference proteome</keyword>
<dbReference type="Proteomes" id="UP000541444">
    <property type="component" value="Unassembled WGS sequence"/>
</dbReference>
<evidence type="ECO:0000313" key="2">
    <source>
        <dbReference type="Proteomes" id="UP000541444"/>
    </source>
</evidence>
<dbReference type="AlphaFoldDB" id="A0A7J7NG41"/>
<sequence length="76" mass="9039">MSISRYDQRFNGNSHYVLFIVRDEEQRKMKFLKGLRLYFRKFLITSGASTYREVLSKALVLEQNDVEDCKSKDLRG</sequence>
<gene>
    <name evidence="1" type="ORF">GIB67_023865</name>
</gene>
<name>A0A7J7NG41_9MAGN</name>
<protein>
    <submittedName>
        <fullName evidence="1">Uncharacterized protein</fullName>
    </submittedName>
</protein>
<evidence type="ECO:0000313" key="1">
    <source>
        <dbReference type="EMBL" id="KAF6166155.1"/>
    </source>
</evidence>
<dbReference type="OrthoDB" id="786614at2759"/>
<accession>A0A7J7NG41</accession>
<proteinExistence type="predicted"/>